<sequence length="447" mass="49523">MTPRRVVLLHGSMGMPRDPGRRTAPLSEQTSPTSIQMPTHQQNYKSVFRGFKQLYKAQKPKSCQVNTPLESYVRQLYKSESGSGARRRAMAAGTGEKAYLGGCMQGRRRSGRVEAHAAGSCHSWSNGISSTSTLGKVAATGTQHQCEYDRIPENMGQRIATNNNGRPNVASIWDDEWRPRRALPCEREWQWVTGGKEGWKRLRDDGPLEMHDMERRGICTSLSSRQKGRSITEVQEGGKHVPGITLMMRTEVVIRHVERRHKAHLGQQACHGSGEIPRHVPAHTLHLLNDESAEQPAPAPAPALAHSDNEHQPKPTPAAKTPPAEHVRQSLLRQAAAPPLAMAQPKKVLRTCHSVTLGGDMHHHKERARAAQSCLMPNKELEEGVPGRAEGNGKCRGDDGEEREEVFGFVFKDWIVRFEAKPSSLSKSEKARKAKSDQVAKPRKAAS</sequence>
<comment type="caution">
    <text evidence="2">The sequence shown here is derived from an EMBL/GenBank/DDBJ whole genome shotgun (WGS) entry which is preliminary data.</text>
</comment>
<proteinExistence type="predicted"/>
<feature type="compositionally biased region" description="Basic and acidic residues" evidence="1">
    <location>
        <begin position="427"/>
        <end position="440"/>
    </location>
</feature>
<feature type="region of interest" description="Disordered" evidence="1">
    <location>
        <begin position="422"/>
        <end position="447"/>
    </location>
</feature>
<dbReference type="Proteomes" id="UP001219525">
    <property type="component" value="Unassembled WGS sequence"/>
</dbReference>
<dbReference type="AlphaFoldDB" id="A0AAD6Y5Q1"/>
<keyword evidence="3" id="KW-1185">Reference proteome</keyword>
<feature type="region of interest" description="Disordered" evidence="1">
    <location>
        <begin position="11"/>
        <end position="36"/>
    </location>
</feature>
<evidence type="ECO:0000256" key="1">
    <source>
        <dbReference type="SAM" id="MobiDB-lite"/>
    </source>
</evidence>
<reference evidence="2" key="1">
    <citation type="submission" date="2023-03" db="EMBL/GenBank/DDBJ databases">
        <title>Massive genome expansion in bonnet fungi (Mycena s.s.) driven by repeated elements and novel gene families across ecological guilds.</title>
        <authorList>
            <consortium name="Lawrence Berkeley National Laboratory"/>
            <person name="Harder C.B."/>
            <person name="Miyauchi S."/>
            <person name="Viragh M."/>
            <person name="Kuo A."/>
            <person name="Thoen E."/>
            <person name="Andreopoulos B."/>
            <person name="Lu D."/>
            <person name="Skrede I."/>
            <person name="Drula E."/>
            <person name="Henrissat B."/>
            <person name="Morin E."/>
            <person name="Kohler A."/>
            <person name="Barry K."/>
            <person name="LaButti K."/>
            <person name="Morin E."/>
            <person name="Salamov A."/>
            <person name="Lipzen A."/>
            <person name="Mereny Z."/>
            <person name="Hegedus B."/>
            <person name="Baldrian P."/>
            <person name="Stursova M."/>
            <person name="Weitz H."/>
            <person name="Taylor A."/>
            <person name="Grigoriev I.V."/>
            <person name="Nagy L.G."/>
            <person name="Martin F."/>
            <person name="Kauserud H."/>
        </authorList>
    </citation>
    <scope>NUCLEOTIDE SEQUENCE</scope>
    <source>
        <strain evidence="2">9144</strain>
    </source>
</reference>
<organism evidence="2 3">
    <name type="scientific">Mycena pura</name>
    <dbReference type="NCBI Taxonomy" id="153505"/>
    <lineage>
        <taxon>Eukaryota</taxon>
        <taxon>Fungi</taxon>
        <taxon>Dikarya</taxon>
        <taxon>Basidiomycota</taxon>
        <taxon>Agaricomycotina</taxon>
        <taxon>Agaricomycetes</taxon>
        <taxon>Agaricomycetidae</taxon>
        <taxon>Agaricales</taxon>
        <taxon>Marasmiineae</taxon>
        <taxon>Mycenaceae</taxon>
        <taxon>Mycena</taxon>
    </lineage>
</organism>
<evidence type="ECO:0000313" key="2">
    <source>
        <dbReference type="EMBL" id="KAJ7195347.1"/>
    </source>
</evidence>
<accession>A0AAD6Y5Q1</accession>
<feature type="region of interest" description="Disordered" evidence="1">
    <location>
        <begin position="292"/>
        <end position="327"/>
    </location>
</feature>
<evidence type="ECO:0000313" key="3">
    <source>
        <dbReference type="Proteomes" id="UP001219525"/>
    </source>
</evidence>
<dbReference type="EMBL" id="JARJCW010000091">
    <property type="protein sequence ID" value="KAJ7195347.1"/>
    <property type="molecule type" value="Genomic_DNA"/>
</dbReference>
<gene>
    <name evidence="2" type="ORF">GGX14DRAFT_404055</name>
</gene>
<name>A0AAD6Y5Q1_9AGAR</name>
<feature type="compositionally biased region" description="Polar residues" evidence="1">
    <location>
        <begin position="26"/>
        <end position="36"/>
    </location>
</feature>
<protein>
    <submittedName>
        <fullName evidence="2">Uncharacterized protein</fullName>
    </submittedName>
</protein>